<dbReference type="InterPro" id="IPR007393">
    <property type="entry name" value="YlxR_dom"/>
</dbReference>
<feature type="region of interest" description="Disordered" evidence="1">
    <location>
        <begin position="95"/>
        <end position="115"/>
    </location>
</feature>
<dbReference type="Gene3D" id="3.30.1230.10">
    <property type="entry name" value="YlxR-like"/>
    <property type="match status" value="1"/>
</dbReference>
<evidence type="ECO:0000259" key="2">
    <source>
        <dbReference type="Pfam" id="PF04296"/>
    </source>
</evidence>
<gene>
    <name evidence="3" type="ORF">ACFPWU_06870</name>
</gene>
<dbReference type="PANTHER" id="PTHR34215">
    <property type="entry name" value="BLL0784 PROTEIN"/>
    <property type="match status" value="1"/>
</dbReference>
<comment type="caution">
    <text evidence="3">The sequence shown here is derived from an EMBL/GenBank/DDBJ whole genome shotgun (WGS) entry which is preliminary data.</text>
</comment>
<feature type="domain" description="YlxR" evidence="2">
    <location>
        <begin position="9"/>
        <end position="76"/>
    </location>
</feature>
<keyword evidence="4" id="KW-1185">Reference proteome</keyword>
<accession>A0ABW1QWF5</accession>
<sequence>MIQTPGPVRTCVGCRRRAAKSELVRVVAGTGSDGRSAVLPDLTATAPGRGAHVHPAVECHELAERRRAYSRGLRVQGQLDASPVGEHIIALTEGVVVSDGDPPQNDRPETGAGSS</sequence>
<protein>
    <submittedName>
        <fullName evidence="3">YlxR family protein</fullName>
    </submittedName>
</protein>
<dbReference type="EMBL" id="JBHSQI010000003">
    <property type="protein sequence ID" value="MFC6153388.1"/>
    <property type="molecule type" value="Genomic_DNA"/>
</dbReference>
<evidence type="ECO:0000256" key="1">
    <source>
        <dbReference type="SAM" id="MobiDB-lite"/>
    </source>
</evidence>
<dbReference type="Proteomes" id="UP001596098">
    <property type="component" value="Unassembled WGS sequence"/>
</dbReference>
<dbReference type="PANTHER" id="PTHR34215:SF1">
    <property type="entry name" value="YLXR DOMAIN-CONTAINING PROTEIN"/>
    <property type="match status" value="1"/>
</dbReference>
<name>A0ABW1QWF5_9ACTN</name>
<proteinExistence type="predicted"/>
<dbReference type="InterPro" id="IPR035931">
    <property type="entry name" value="YlxR-like_sf"/>
</dbReference>
<organism evidence="3 4">
    <name type="scientific">Nocardioides yefusunii</name>
    <dbReference type="NCBI Taxonomy" id="2500546"/>
    <lineage>
        <taxon>Bacteria</taxon>
        <taxon>Bacillati</taxon>
        <taxon>Actinomycetota</taxon>
        <taxon>Actinomycetes</taxon>
        <taxon>Propionibacteriales</taxon>
        <taxon>Nocardioidaceae</taxon>
        <taxon>Nocardioides</taxon>
    </lineage>
</organism>
<dbReference type="RefSeq" id="WP_128222273.1">
    <property type="nucleotide sequence ID" value="NZ_CP034929.1"/>
</dbReference>
<dbReference type="Pfam" id="PF04296">
    <property type="entry name" value="YlxR"/>
    <property type="match status" value="1"/>
</dbReference>
<evidence type="ECO:0000313" key="4">
    <source>
        <dbReference type="Proteomes" id="UP001596098"/>
    </source>
</evidence>
<dbReference type="SUPFAM" id="SSF64376">
    <property type="entry name" value="YlxR-like"/>
    <property type="match status" value="1"/>
</dbReference>
<reference evidence="4" key="1">
    <citation type="journal article" date="2019" name="Int. J. Syst. Evol. Microbiol.">
        <title>The Global Catalogue of Microorganisms (GCM) 10K type strain sequencing project: providing services to taxonomists for standard genome sequencing and annotation.</title>
        <authorList>
            <consortium name="The Broad Institute Genomics Platform"/>
            <consortium name="The Broad Institute Genome Sequencing Center for Infectious Disease"/>
            <person name="Wu L."/>
            <person name="Ma J."/>
        </authorList>
    </citation>
    <scope>NUCLEOTIDE SEQUENCE [LARGE SCALE GENOMIC DNA]</scope>
    <source>
        <strain evidence="4">DFY28</strain>
    </source>
</reference>
<evidence type="ECO:0000313" key="3">
    <source>
        <dbReference type="EMBL" id="MFC6153388.1"/>
    </source>
</evidence>
<dbReference type="InterPro" id="IPR037465">
    <property type="entry name" value="YlxR"/>
</dbReference>